<gene>
    <name evidence="1" type="ORF">X777_11116</name>
</gene>
<evidence type="ECO:0000313" key="1">
    <source>
        <dbReference type="EMBL" id="EZA50692.1"/>
    </source>
</evidence>
<dbReference type="Proteomes" id="UP000053097">
    <property type="component" value="Unassembled WGS sequence"/>
</dbReference>
<organism evidence="1 2">
    <name type="scientific">Ooceraea biroi</name>
    <name type="common">Clonal raider ant</name>
    <name type="synonym">Cerapachys biroi</name>
    <dbReference type="NCBI Taxonomy" id="2015173"/>
    <lineage>
        <taxon>Eukaryota</taxon>
        <taxon>Metazoa</taxon>
        <taxon>Ecdysozoa</taxon>
        <taxon>Arthropoda</taxon>
        <taxon>Hexapoda</taxon>
        <taxon>Insecta</taxon>
        <taxon>Pterygota</taxon>
        <taxon>Neoptera</taxon>
        <taxon>Endopterygota</taxon>
        <taxon>Hymenoptera</taxon>
        <taxon>Apocrita</taxon>
        <taxon>Aculeata</taxon>
        <taxon>Formicoidea</taxon>
        <taxon>Formicidae</taxon>
        <taxon>Dorylinae</taxon>
        <taxon>Ooceraea</taxon>
    </lineage>
</organism>
<dbReference type="AlphaFoldDB" id="A0A026W3Q9"/>
<dbReference type="OMA" id="THYIFTS"/>
<dbReference type="OrthoDB" id="7549271at2759"/>
<evidence type="ECO:0000313" key="2">
    <source>
        <dbReference type="Proteomes" id="UP000053097"/>
    </source>
</evidence>
<protein>
    <submittedName>
        <fullName evidence="1">Uncharacterized protein</fullName>
    </submittedName>
</protein>
<reference evidence="1 2" key="1">
    <citation type="journal article" date="2014" name="Curr. Biol.">
        <title>The genome of the clonal raider ant Cerapachys biroi.</title>
        <authorList>
            <person name="Oxley P.R."/>
            <person name="Ji L."/>
            <person name="Fetter-Pruneda I."/>
            <person name="McKenzie S.K."/>
            <person name="Li C."/>
            <person name="Hu H."/>
            <person name="Zhang G."/>
            <person name="Kronauer D.J."/>
        </authorList>
    </citation>
    <scope>NUCLEOTIDE SEQUENCE [LARGE SCALE GENOMIC DNA]</scope>
</reference>
<sequence>MSVPPFVDLQGFIIGGNFVVKEVAVLRNGNILSHYIFGPCVPWYSLNKDAETPPKKCISVLPARRAVRILNSRYALTATGYKYLVIGINVGPPSYVEIEIGDHRGNELILSLETWKELYEQRWDIQNRLRKDVRGRPITVGPLTVRFSESLVCDTKLTKDVTNVISANDCFSANNIIDCELLALVFSKPL</sequence>
<keyword evidence="2" id="KW-1185">Reference proteome</keyword>
<dbReference type="EMBL" id="KK107450">
    <property type="protein sequence ID" value="EZA50692.1"/>
    <property type="molecule type" value="Genomic_DNA"/>
</dbReference>
<proteinExistence type="predicted"/>
<accession>A0A026W3Q9</accession>
<name>A0A026W3Q9_OOCBI</name>